<dbReference type="EMBL" id="UINC01007800">
    <property type="protein sequence ID" value="SVA35141.1"/>
    <property type="molecule type" value="Genomic_DNA"/>
</dbReference>
<dbReference type="AlphaFoldDB" id="A0A381V577"/>
<accession>A0A381V577</accession>
<keyword evidence="1" id="KW-1133">Transmembrane helix</keyword>
<organism evidence="2">
    <name type="scientific">marine metagenome</name>
    <dbReference type="NCBI Taxonomy" id="408172"/>
    <lineage>
        <taxon>unclassified sequences</taxon>
        <taxon>metagenomes</taxon>
        <taxon>ecological metagenomes</taxon>
    </lineage>
</organism>
<proteinExistence type="predicted"/>
<reference evidence="2" key="1">
    <citation type="submission" date="2018-05" db="EMBL/GenBank/DDBJ databases">
        <authorList>
            <person name="Lanie J.A."/>
            <person name="Ng W.-L."/>
            <person name="Kazmierczak K.M."/>
            <person name="Andrzejewski T.M."/>
            <person name="Davidsen T.M."/>
            <person name="Wayne K.J."/>
            <person name="Tettelin H."/>
            <person name="Glass J.I."/>
            <person name="Rusch D."/>
            <person name="Podicherti R."/>
            <person name="Tsui H.-C.T."/>
            <person name="Winkler M.E."/>
        </authorList>
    </citation>
    <scope>NUCLEOTIDE SEQUENCE</scope>
</reference>
<evidence type="ECO:0000313" key="2">
    <source>
        <dbReference type="EMBL" id="SVA35141.1"/>
    </source>
</evidence>
<sequence length="192" mass="22102">MVFSQHDSDNEIDPVIKSAIFPGWGQKSLNYPKRARVYNYIESSILLTIIGTSSYSNILKKNYISFASSHARLSSSGKNHKYWVDIGNYDSIDDYNNEHLRNRESKDLYPPNNKWSWNWDYDANRKAFEEKRITSDQMQLIATFGLGALVLNHAVSAIDALYLKRLSDKMYVNAYQNTETGGVGYSIIFNIY</sequence>
<feature type="transmembrane region" description="Helical" evidence="1">
    <location>
        <begin position="140"/>
        <end position="163"/>
    </location>
</feature>
<keyword evidence="1" id="KW-0812">Transmembrane</keyword>
<keyword evidence="1" id="KW-0472">Membrane</keyword>
<evidence type="ECO:0000256" key="1">
    <source>
        <dbReference type="SAM" id="Phobius"/>
    </source>
</evidence>
<gene>
    <name evidence="2" type="ORF">METZ01_LOCUS87995</name>
</gene>
<evidence type="ECO:0008006" key="3">
    <source>
        <dbReference type="Google" id="ProtNLM"/>
    </source>
</evidence>
<protein>
    <recommendedName>
        <fullName evidence="3">DUF5683 domain-containing protein</fullName>
    </recommendedName>
</protein>
<name>A0A381V577_9ZZZZ</name>